<organism evidence="2 3">
    <name type="scientific">Chlorella ohadii</name>
    <dbReference type="NCBI Taxonomy" id="2649997"/>
    <lineage>
        <taxon>Eukaryota</taxon>
        <taxon>Viridiplantae</taxon>
        <taxon>Chlorophyta</taxon>
        <taxon>core chlorophytes</taxon>
        <taxon>Trebouxiophyceae</taxon>
        <taxon>Chlorellales</taxon>
        <taxon>Chlorellaceae</taxon>
        <taxon>Chlorella clade</taxon>
        <taxon>Chlorella</taxon>
    </lineage>
</organism>
<sequence length="310" mass="30799">MHRRQTTTGCAFAAAAAKPSPLPRFSEPGSPILGDNVRRQTAAGNMSPTSAVSTAAGAAPATATKPASVLLRARSATDHPASWSIHAFDASSACSTPASCPGTPAAQTPAGAPATAGSACPSATSSTSFGHLLVTPRQQAAATPSPAPLLCTNELRASHSSDRRQTVAGGSPAATAARPRSLLSRFRSLNAREDPASFAVEASSGCTSACSTPSASGSTAASPAAPGLAGAHGLQDQAGTNGQKQPVAVALGQPCTALVLAPSVKAIVVAQPPLGARQLACLPFSRGPTLDMELSPEEVRCCPGYLGDEC</sequence>
<feature type="region of interest" description="Disordered" evidence="1">
    <location>
        <begin position="217"/>
        <end position="240"/>
    </location>
</feature>
<dbReference type="Proteomes" id="UP001205105">
    <property type="component" value="Unassembled WGS sequence"/>
</dbReference>
<evidence type="ECO:0000313" key="2">
    <source>
        <dbReference type="EMBL" id="KAI7837774.1"/>
    </source>
</evidence>
<evidence type="ECO:0000256" key="1">
    <source>
        <dbReference type="SAM" id="MobiDB-lite"/>
    </source>
</evidence>
<gene>
    <name evidence="2" type="ORF">COHA_008403</name>
</gene>
<comment type="caution">
    <text evidence="2">The sequence shown here is derived from an EMBL/GenBank/DDBJ whole genome shotgun (WGS) entry which is preliminary data.</text>
</comment>
<accession>A0AAD5DK05</accession>
<feature type="region of interest" description="Disordered" evidence="1">
    <location>
        <begin position="96"/>
        <end position="121"/>
    </location>
</feature>
<dbReference type="EMBL" id="JADXDR010000143">
    <property type="protein sequence ID" value="KAI7837774.1"/>
    <property type="molecule type" value="Genomic_DNA"/>
</dbReference>
<keyword evidence="3" id="KW-1185">Reference proteome</keyword>
<reference evidence="2" key="1">
    <citation type="submission" date="2020-11" db="EMBL/GenBank/DDBJ databases">
        <title>Chlorella ohadii genome sequencing and assembly.</title>
        <authorList>
            <person name="Murik O."/>
            <person name="Treves H."/>
            <person name="Kedem I."/>
            <person name="Shotland Y."/>
            <person name="Kaplan A."/>
        </authorList>
    </citation>
    <scope>NUCLEOTIDE SEQUENCE</scope>
    <source>
        <strain evidence="2">1</strain>
    </source>
</reference>
<feature type="region of interest" description="Disordered" evidence="1">
    <location>
        <begin position="158"/>
        <end position="179"/>
    </location>
</feature>
<feature type="compositionally biased region" description="Low complexity" evidence="1">
    <location>
        <begin position="217"/>
        <end position="231"/>
    </location>
</feature>
<dbReference type="AlphaFoldDB" id="A0AAD5DK05"/>
<proteinExistence type="predicted"/>
<evidence type="ECO:0000313" key="3">
    <source>
        <dbReference type="Proteomes" id="UP001205105"/>
    </source>
</evidence>
<protein>
    <submittedName>
        <fullName evidence="2">Uncharacterized protein</fullName>
    </submittedName>
</protein>
<name>A0AAD5DK05_9CHLO</name>
<feature type="region of interest" description="Disordered" evidence="1">
    <location>
        <begin position="1"/>
        <end position="36"/>
    </location>
</feature>